<dbReference type="Proteomes" id="UP001316803">
    <property type="component" value="Unassembled WGS sequence"/>
</dbReference>
<feature type="transmembrane region" description="Helical" evidence="8">
    <location>
        <begin position="347"/>
        <end position="371"/>
    </location>
</feature>
<evidence type="ECO:0000256" key="8">
    <source>
        <dbReference type="SAM" id="Phobius"/>
    </source>
</evidence>
<evidence type="ECO:0008006" key="11">
    <source>
        <dbReference type="Google" id="ProtNLM"/>
    </source>
</evidence>
<evidence type="ECO:0000256" key="3">
    <source>
        <dbReference type="ARBA" id="ARBA00022475"/>
    </source>
</evidence>
<keyword evidence="4 8" id="KW-0812">Transmembrane</keyword>
<proteinExistence type="inferred from homology"/>
<dbReference type="EMBL" id="JAKLMC020000008">
    <property type="protein sequence ID" value="KAK5954778.1"/>
    <property type="molecule type" value="Genomic_DNA"/>
</dbReference>
<evidence type="ECO:0000256" key="6">
    <source>
        <dbReference type="ARBA" id="ARBA00023136"/>
    </source>
</evidence>
<feature type="transmembrane region" description="Helical" evidence="8">
    <location>
        <begin position="421"/>
        <end position="442"/>
    </location>
</feature>
<feature type="transmembrane region" description="Helical" evidence="8">
    <location>
        <begin position="90"/>
        <end position="117"/>
    </location>
</feature>
<dbReference type="AlphaFoldDB" id="A0AAN8F1N6"/>
<keyword evidence="3" id="KW-1003">Cell membrane</keyword>
<comment type="similarity">
    <text evidence="2">Belongs to the chromate ion transporter (CHR) (TC 2.A.51) family.</text>
</comment>
<evidence type="ECO:0000313" key="10">
    <source>
        <dbReference type="Proteomes" id="UP001316803"/>
    </source>
</evidence>
<protein>
    <recommendedName>
        <fullName evidence="11">Chromate ion transporter</fullName>
    </recommendedName>
</protein>
<feature type="transmembrane region" description="Helical" evidence="8">
    <location>
        <begin position="454"/>
        <end position="478"/>
    </location>
</feature>
<keyword evidence="5 8" id="KW-1133">Transmembrane helix</keyword>
<keyword evidence="10" id="KW-1185">Reference proteome</keyword>
<dbReference type="InterPro" id="IPR003370">
    <property type="entry name" value="Chromate_transpt"/>
</dbReference>
<feature type="transmembrane region" description="Helical" evidence="8">
    <location>
        <begin position="314"/>
        <end position="335"/>
    </location>
</feature>
<evidence type="ECO:0000256" key="2">
    <source>
        <dbReference type="ARBA" id="ARBA00005262"/>
    </source>
</evidence>
<name>A0AAN8F1N6_9EURO</name>
<sequence>MPLTEFVNFLSERSPRSAYSQKLLDRISEVVKATWYLGFTAFGGPPVHFQIFHKKFVEEKDGRTPWIDEQTYQELFALCQALPGPGSTKFLFATVLVHAGWIPAILAFLIWSLPGAVGMFALSLGVQQISDTLPEPAYAFLSGLNASTVGIIAVAAVQLAEKCIKDRLSRILVIFGATAGLCYSTLWYYPVLVISGGLTCALWDLRLAREVRKLKQAWEARRRRAADQAAAAEDEATEHPSDPAPDGSRSIELRTPEPAAGPKHDSGMVQRRQAQPREVSARSIDASAESNADSGIAPATHQQSSASSGLQYGVSVRLGLLVLAVFVVSFVVVLTTRAELAQDYRPLSLFANMYLAGTIIFGGGPVVIPLLREYVVSPGWVSPRDFLIGLAIIQAFPGPNFNFSVYLGALAVASSGAANSFLGAVLGYVGIFLPGLVFAIASQGLWRKLRTRPLFLALLRGINATAVGLVFTAVYRLWEVGYLTNESTSNIDAAQGGRVSGRSLADEPWWVVVAAVTYSGNKWFNVPAAISITAGGVLGLAWWGVTQQ</sequence>
<dbReference type="GO" id="GO:0005886">
    <property type="term" value="C:plasma membrane"/>
    <property type="evidence" value="ECO:0007669"/>
    <property type="project" value="UniProtKB-SubCell"/>
</dbReference>
<evidence type="ECO:0000256" key="5">
    <source>
        <dbReference type="ARBA" id="ARBA00022989"/>
    </source>
</evidence>
<feature type="transmembrane region" description="Helical" evidence="8">
    <location>
        <begin position="137"/>
        <end position="159"/>
    </location>
</feature>
<organism evidence="9 10">
    <name type="scientific">Knufia fluminis</name>
    <dbReference type="NCBI Taxonomy" id="191047"/>
    <lineage>
        <taxon>Eukaryota</taxon>
        <taxon>Fungi</taxon>
        <taxon>Dikarya</taxon>
        <taxon>Ascomycota</taxon>
        <taxon>Pezizomycotina</taxon>
        <taxon>Eurotiomycetes</taxon>
        <taxon>Chaetothyriomycetidae</taxon>
        <taxon>Chaetothyriales</taxon>
        <taxon>Trichomeriaceae</taxon>
        <taxon>Knufia</taxon>
    </lineage>
</organism>
<dbReference type="PANTHER" id="PTHR33567">
    <property type="entry name" value="CHROMATE ION TRANSPORTER (EUROFUNG)"/>
    <property type="match status" value="1"/>
</dbReference>
<reference evidence="9 10" key="1">
    <citation type="submission" date="2022-12" db="EMBL/GenBank/DDBJ databases">
        <title>Genomic features and morphological characterization of a novel Knufia sp. strain isolated from spacecraft assembly facility.</title>
        <authorList>
            <person name="Teixeira M."/>
            <person name="Chander A.M."/>
            <person name="Stajich J.E."/>
            <person name="Venkateswaran K."/>
        </authorList>
    </citation>
    <scope>NUCLEOTIDE SEQUENCE [LARGE SCALE GENOMIC DNA]</scope>
    <source>
        <strain evidence="9 10">FJI-L2-BK-P2</strain>
    </source>
</reference>
<gene>
    <name evidence="9" type="ORF">OHC33_004504</name>
</gene>
<feature type="transmembrane region" description="Helical" evidence="8">
    <location>
        <begin position="171"/>
        <end position="189"/>
    </location>
</feature>
<dbReference type="GO" id="GO:0015109">
    <property type="term" value="F:chromate transmembrane transporter activity"/>
    <property type="evidence" value="ECO:0007669"/>
    <property type="project" value="InterPro"/>
</dbReference>
<feature type="transmembrane region" description="Helical" evidence="8">
    <location>
        <begin position="526"/>
        <end position="545"/>
    </location>
</feature>
<accession>A0AAN8F1N6</accession>
<dbReference type="Pfam" id="PF02417">
    <property type="entry name" value="Chromate_transp"/>
    <property type="match status" value="2"/>
</dbReference>
<keyword evidence="6 8" id="KW-0472">Membrane</keyword>
<evidence type="ECO:0000256" key="4">
    <source>
        <dbReference type="ARBA" id="ARBA00022692"/>
    </source>
</evidence>
<evidence type="ECO:0000313" key="9">
    <source>
        <dbReference type="EMBL" id="KAK5954778.1"/>
    </source>
</evidence>
<evidence type="ECO:0000256" key="1">
    <source>
        <dbReference type="ARBA" id="ARBA00004651"/>
    </source>
</evidence>
<evidence type="ECO:0000256" key="7">
    <source>
        <dbReference type="SAM" id="MobiDB-lite"/>
    </source>
</evidence>
<comment type="subcellular location">
    <subcellularLocation>
        <location evidence="1">Cell membrane</location>
        <topology evidence="1">Multi-pass membrane protein</topology>
    </subcellularLocation>
</comment>
<feature type="region of interest" description="Disordered" evidence="7">
    <location>
        <begin position="225"/>
        <end position="285"/>
    </location>
</feature>
<comment type="caution">
    <text evidence="9">The sequence shown here is derived from an EMBL/GenBank/DDBJ whole genome shotgun (WGS) entry which is preliminary data.</text>
</comment>
<dbReference type="PANTHER" id="PTHR33567:SF3">
    <property type="entry name" value="CHROMATE ION TRANSPORTER (EUROFUNG)"/>
    <property type="match status" value="1"/>
</dbReference>